<dbReference type="OrthoDB" id="4935559at2"/>
<evidence type="ECO:0000256" key="1">
    <source>
        <dbReference type="SAM" id="Phobius"/>
    </source>
</evidence>
<sequence length="313" mass="32942">MVHRRKRTAIPRLLRLIRGHAMKRMMDVARITGATAAVVLVLTACGGSGTEATPEPPGQGSLVDAADVLTSGEEQSLNALIVERNSATDAARVAVLTVDGAGGSIEDYARSVATAWGVGDQGADNGVLIVADTGERELRIETADGVRDALSDDDAESIIDNVLEPAFADEEYARGLTEAVEQVYLYAEGGEPVQEPFNIGLLAAVLAGGVLVIGALTWWIVADSRRRRRAADEELRTAEKADLDFRLTDEQRDAYRKYRYRKRGDDAVSNPVVWLPLYAANPALYSGGTAGGSSGSSINGGGGFSGGGASGSY</sequence>
<dbReference type="PANTHER" id="PTHR30373:SF2">
    <property type="entry name" value="UPF0603 PROTEIN YGCG"/>
    <property type="match status" value="1"/>
</dbReference>
<reference evidence="3 4" key="1">
    <citation type="submission" date="2018-09" db="EMBL/GenBank/DDBJ databases">
        <title>Novel species of Arthrobacter.</title>
        <authorList>
            <person name="Liu Q."/>
            <person name="Xin Y.-H."/>
        </authorList>
    </citation>
    <scope>NUCLEOTIDE SEQUENCE [LARGE SCALE GENOMIC DNA]</scope>
    <source>
        <strain evidence="3 4">Hz2</strain>
    </source>
</reference>
<evidence type="ECO:0000313" key="4">
    <source>
        <dbReference type="Proteomes" id="UP000272560"/>
    </source>
</evidence>
<dbReference type="Proteomes" id="UP000272560">
    <property type="component" value="Unassembled WGS sequence"/>
</dbReference>
<feature type="domain" description="TPM" evidence="2">
    <location>
        <begin position="63"/>
        <end position="183"/>
    </location>
</feature>
<evidence type="ECO:0000313" key="3">
    <source>
        <dbReference type="EMBL" id="RJT77757.1"/>
    </source>
</evidence>
<accession>A0A3A5M370</accession>
<gene>
    <name evidence="3" type="ORF">D6T63_14500</name>
</gene>
<dbReference type="AlphaFoldDB" id="A0A3A5M370"/>
<protein>
    <submittedName>
        <fullName evidence="3">TPM domain-containing protein</fullName>
    </submittedName>
</protein>
<keyword evidence="4" id="KW-1185">Reference proteome</keyword>
<dbReference type="EMBL" id="QZVT01000008">
    <property type="protein sequence ID" value="RJT77757.1"/>
    <property type="molecule type" value="Genomic_DNA"/>
</dbReference>
<dbReference type="PANTHER" id="PTHR30373">
    <property type="entry name" value="UPF0603 PROTEIN YGCG"/>
    <property type="match status" value="1"/>
</dbReference>
<keyword evidence="1" id="KW-0812">Transmembrane</keyword>
<evidence type="ECO:0000259" key="2">
    <source>
        <dbReference type="Pfam" id="PF04536"/>
    </source>
</evidence>
<feature type="transmembrane region" description="Helical" evidence="1">
    <location>
        <begin position="199"/>
        <end position="221"/>
    </location>
</feature>
<dbReference type="InterPro" id="IPR007621">
    <property type="entry name" value="TPM_dom"/>
</dbReference>
<comment type="caution">
    <text evidence="3">The sequence shown here is derived from an EMBL/GenBank/DDBJ whole genome shotgun (WGS) entry which is preliminary data.</text>
</comment>
<dbReference type="Pfam" id="PF04536">
    <property type="entry name" value="TPM_phosphatase"/>
    <property type="match status" value="1"/>
</dbReference>
<keyword evidence="1" id="KW-1133">Transmembrane helix</keyword>
<proteinExistence type="predicted"/>
<dbReference type="Gene3D" id="3.10.310.50">
    <property type="match status" value="1"/>
</dbReference>
<name>A0A3A5M370_9MICC</name>
<organism evidence="3 4">
    <name type="scientific">Arthrobacter cheniae</name>
    <dbReference type="NCBI Taxonomy" id="1258888"/>
    <lineage>
        <taxon>Bacteria</taxon>
        <taxon>Bacillati</taxon>
        <taxon>Actinomycetota</taxon>
        <taxon>Actinomycetes</taxon>
        <taxon>Micrococcales</taxon>
        <taxon>Micrococcaceae</taxon>
        <taxon>Arthrobacter</taxon>
    </lineage>
</organism>
<keyword evidence="1" id="KW-0472">Membrane</keyword>